<dbReference type="Proteomes" id="UP000672027">
    <property type="component" value="Chromosome"/>
</dbReference>
<proteinExistence type="predicted"/>
<keyword evidence="2" id="KW-1185">Reference proteome</keyword>
<sequence>MIVIADSSPLVALSVCGCLSLLDRLFGQVRVPDAVFQEVCVAGKPEASNLSLYLQDKVLIASTANFPIHPLKGLGLGEREAMALYLEISADLLLVDDQRAKKVAYANGLEVMGSVGVLLLAKQRGMLSAIKPLLMTLSASDVHLGENIIIKALQQAGEL</sequence>
<dbReference type="PANTHER" id="PTHR39550">
    <property type="entry name" value="SLL0658 PROTEIN"/>
    <property type="match status" value="1"/>
</dbReference>
<organism evidence="1 2">
    <name type="scientific">Candidatus Thiothrix anitrata</name>
    <dbReference type="NCBI Taxonomy" id="2823902"/>
    <lineage>
        <taxon>Bacteria</taxon>
        <taxon>Pseudomonadati</taxon>
        <taxon>Pseudomonadota</taxon>
        <taxon>Gammaproteobacteria</taxon>
        <taxon>Thiotrichales</taxon>
        <taxon>Thiotrichaceae</taxon>
        <taxon>Thiothrix</taxon>
    </lineage>
</organism>
<dbReference type="InterPro" id="IPR021799">
    <property type="entry name" value="PIN-like_prokaryotic"/>
</dbReference>
<name>A0ABX7X4U7_9GAMM</name>
<accession>A0ABX7X4U7</accession>
<gene>
    <name evidence="1" type="ORF">J8380_03305</name>
</gene>
<reference evidence="1 2" key="1">
    <citation type="submission" date="2021-04" db="EMBL/GenBank/DDBJ databases">
        <title>Genomics, taxonomy and metabolism of representatives of sulfur bacteria of the genus Thiothrix: Thiothrix fructosivorans QT, Thiothrix unzii A1T and three new species, Thiothrix subterranea sp. nov., Thiothrix litoralis sp. nov. and 'Candidatus Thiothrix anitrata' sp. nov.</title>
        <authorList>
            <person name="Ravin N.V."/>
            <person name="Smolyakov D."/>
            <person name="Rudenko T.S."/>
            <person name="Mardanov A.V."/>
            <person name="Beletsky A.V."/>
            <person name="Markov N.D."/>
            <person name="Fomenkov A.I."/>
            <person name="Roberts R.J."/>
            <person name="Karnachuk O.V."/>
            <person name="Novikov A."/>
            <person name="Grabovich M.Y."/>
        </authorList>
    </citation>
    <scope>NUCLEOTIDE SEQUENCE [LARGE SCALE GENOMIC DNA]</scope>
    <source>
        <strain evidence="1 2">A52</strain>
    </source>
</reference>
<evidence type="ECO:0000313" key="1">
    <source>
        <dbReference type="EMBL" id="QTR50611.1"/>
    </source>
</evidence>
<dbReference type="EMBL" id="CP072800">
    <property type="protein sequence ID" value="QTR50611.1"/>
    <property type="molecule type" value="Genomic_DNA"/>
</dbReference>
<protein>
    <submittedName>
        <fullName evidence="1">DUF3368 domain-containing protein</fullName>
    </submittedName>
</protein>
<dbReference type="RefSeq" id="WP_210228296.1">
    <property type="nucleotide sequence ID" value="NZ_CP072800.1"/>
</dbReference>
<dbReference type="PANTHER" id="PTHR39550:SF1">
    <property type="entry name" value="SLL0658 PROTEIN"/>
    <property type="match status" value="1"/>
</dbReference>
<dbReference type="Pfam" id="PF11848">
    <property type="entry name" value="DUF3368"/>
    <property type="match status" value="1"/>
</dbReference>
<evidence type="ECO:0000313" key="2">
    <source>
        <dbReference type="Proteomes" id="UP000672027"/>
    </source>
</evidence>